<evidence type="ECO:0000313" key="3">
    <source>
        <dbReference type="EMBL" id="OAC98958.1"/>
    </source>
</evidence>
<reference evidence="3 4" key="1">
    <citation type="submission" date="2015-06" db="EMBL/GenBank/DDBJ databases">
        <title>Expansion of signal transduction pathways in fungi by whole-genome duplication.</title>
        <authorList>
            <consortium name="DOE Joint Genome Institute"/>
            <person name="Corrochano L.M."/>
            <person name="Kuo A."/>
            <person name="Marcet-Houben M."/>
            <person name="Polaino S."/>
            <person name="Salamov A."/>
            <person name="Villalobos J.M."/>
            <person name="Alvarez M.I."/>
            <person name="Avalos J."/>
            <person name="Benito E.P."/>
            <person name="Benoit I."/>
            <person name="Burger G."/>
            <person name="Camino L.P."/>
            <person name="Canovas D."/>
            <person name="Cerda-Olmedo E."/>
            <person name="Cheng J.-F."/>
            <person name="Dominguez A."/>
            <person name="Elias M."/>
            <person name="Eslava A.P."/>
            <person name="Glaser F."/>
            <person name="Grimwood J."/>
            <person name="Gutierrez G."/>
            <person name="Heitman J."/>
            <person name="Henrissat B."/>
            <person name="Iturriaga E.A."/>
            <person name="Lang B.F."/>
            <person name="Lavin J.L."/>
            <person name="Lee S."/>
            <person name="Li W."/>
            <person name="Lindquist E."/>
            <person name="Lopez-Garcia S."/>
            <person name="Luque E.M."/>
            <person name="Marcos A.T."/>
            <person name="Martin J."/>
            <person name="Mccluskey K."/>
            <person name="Medina H.R."/>
            <person name="Miralles-Duran A."/>
            <person name="Miyazaki A."/>
            <person name="Munoz-Torres E."/>
            <person name="Oguiza J.A."/>
            <person name="Ohm R."/>
            <person name="Olmedo M."/>
            <person name="Orejas M."/>
            <person name="Ortiz-Castellanos L."/>
            <person name="Pisabarro A.G."/>
            <person name="Rodriguez-Romero J."/>
            <person name="Ruiz-Herrera J."/>
            <person name="Ruiz-Vazquez R."/>
            <person name="Sanz C."/>
            <person name="Schackwitz W."/>
            <person name="Schmutz J."/>
            <person name="Shahriari M."/>
            <person name="Shelest E."/>
            <person name="Silva-Franco F."/>
            <person name="Soanes D."/>
            <person name="Syed K."/>
            <person name="Tagua V.G."/>
            <person name="Talbot N.J."/>
            <person name="Thon M."/>
            <person name="De Vries R.P."/>
            <person name="Wiebenga A."/>
            <person name="Yadav J.S."/>
            <person name="Braun E.L."/>
            <person name="Baker S."/>
            <person name="Garre V."/>
            <person name="Horwitz B."/>
            <person name="Torres-Martinez S."/>
            <person name="Idnurm A."/>
            <person name="Herrera-Estrella A."/>
            <person name="Gabaldon T."/>
            <person name="Grigoriev I.V."/>
        </authorList>
    </citation>
    <scope>NUCLEOTIDE SEQUENCE [LARGE SCALE GENOMIC DNA]</scope>
    <source>
        <strain evidence="3 4">CBS 277.49</strain>
    </source>
</reference>
<evidence type="ECO:0000259" key="2">
    <source>
        <dbReference type="Pfam" id="PF13649"/>
    </source>
</evidence>
<dbReference type="Gene3D" id="3.40.50.150">
    <property type="entry name" value="Vaccinia Virus protein VP39"/>
    <property type="match status" value="1"/>
</dbReference>
<accession>A0A168HMD1</accession>
<evidence type="ECO:0000313" key="4">
    <source>
        <dbReference type="Proteomes" id="UP000077051"/>
    </source>
</evidence>
<dbReference type="CDD" id="cd02440">
    <property type="entry name" value="AdoMet_MTases"/>
    <property type="match status" value="1"/>
</dbReference>
<dbReference type="GO" id="GO:0008168">
    <property type="term" value="F:methyltransferase activity"/>
    <property type="evidence" value="ECO:0007669"/>
    <property type="project" value="TreeGrafter"/>
</dbReference>
<feature type="compositionally biased region" description="Polar residues" evidence="1">
    <location>
        <begin position="20"/>
        <end position="45"/>
    </location>
</feature>
<dbReference type="Pfam" id="PF13649">
    <property type="entry name" value="Methyltransf_25"/>
    <property type="match status" value="1"/>
</dbReference>
<dbReference type="EMBL" id="AMYB01000009">
    <property type="protein sequence ID" value="OAC98958.1"/>
    <property type="molecule type" value="Genomic_DNA"/>
</dbReference>
<evidence type="ECO:0000256" key="1">
    <source>
        <dbReference type="SAM" id="MobiDB-lite"/>
    </source>
</evidence>
<dbReference type="VEuPathDB" id="FungiDB:MUCCIDRAFT_185744"/>
<organism evidence="3 4">
    <name type="scientific">Mucor lusitanicus CBS 277.49</name>
    <dbReference type="NCBI Taxonomy" id="747725"/>
    <lineage>
        <taxon>Eukaryota</taxon>
        <taxon>Fungi</taxon>
        <taxon>Fungi incertae sedis</taxon>
        <taxon>Mucoromycota</taxon>
        <taxon>Mucoromycotina</taxon>
        <taxon>Mucoromycetes</taxon>
        <taxon>Mucorales</taxon>
        <taxon>Mucorineae</taxon>
        <taxon>Mucoraceae</taxon>
        <taxon>Mucor</taxon>
    </lineage>
</organism>
<dbReference type="OrthoDB" id="2013972at2759"/>
<feature type="domain" description="Methyltransferase" evidence="2">
    <location>
        <begin position="121"/>
        <end position="212"/>
    </location>
</feature>
<sequence length="338" mass="38207">MGVKLSTSISKKKKRITNSLQTPKKTYNTNSSDLPSINSASTSPHYTEKHAASSISSTTDSMFMSGRTFHHVANSAYWFPNDDEEMDRLIGQHFALKTLFGGNISSIILKNIDMEKGDTVVLDLGCGPGTWLMDVATEYPSSQFIGVDMCDIFPNNIRPPNVSFQIGNALERLPFSDNTFDFVNIRLFIIALKGEEWPVVIQEAYRILKPGGYLQIVECGMLERGNDFIKYAGKIFKEVIESRGQEPYIAFKLQSLLENQQFKVHHYENKDVYLGKSDALSKEFLWDACNIFKSAQAVLQDPLGCNADNYPQFLNRLYKELQKQPDAMWSFSICIGQK</sequence>
<gene>
    <name evidence="3" type="ORF">MUCCIDRAFT_185744</name>
</gene>
<dbReference type="STRING" id="747725.A0A168HMD1"/>
<dbReference type="AlphaFoldDB" id="A0A168HMD1"/>
<protein>
    <recommendedName>
        <fullName evidence="2">Methyltransferase domain-containing protein</fullName>
    </recommendedName>
</protein>
<dbReference type="Proteomes" id="UP000077051">
    <property type="component" value="Unassembled WGS sequence"/>
</dbReference>
<keyword evidence="4" id="KW-1185">Reference proteome</keyword>
<feature type="region of interest" description="Disordered" evidence="1">
    <location>
        <begin position="1"/>
        <end position="51"/>
    </location>
</feature>
<name>A0A168HMD1_MUCCL</name>
<dbReference type="InterPro" id="IPR041698">
    <property type="entry name" value="Methyltransf_25"/>
</dbReference>
<comment type="caution">
    <text evidence="3">The sequence shown here is derived from an EMBL/GenBank/DDBJ whole genome shotgun (WGS) entry which is preliminary data.</text>
</comment>
<dbReference type="PANTHER" id="PTHR43591">
    <property type="entry name" value="METHYLTRANSFERASE"/>
    <property type="match status" value="1"/>
</dbReference>
<dbReference type="InterPro" id="IPR029063">
    <property type="entry name" value="SAM-dependent_MTases_sf"/>
</dbReference>
<proteinExistence type="predicted"/>
<dbReference type="PANTHER" id="PTHR43591:SF24">
    <property type="entry name" value="2-METHOXY-6-POLYPRENYL-1,4-BENZOQUINOL METHYLASE, MITOCHONDRIAL"/>
    <property type="match status" value="1"/>
</dbReference>
<dbReference type="SUPFAM" id="SSF53335">
    <property type="entry name" value="S-adenosyl-L-methionine-dependent methyltransferases"/>
    <property type="match status" value="1"/>
</dbReference>